<dbReference type="InterPro" id="IPR000387">
    <property type="entry name" value="Tyr_Pase_dom"/>
</dbReference>
<feature type="compositionally biased region" description="Basic and acidic residues" evidence="5">
    <location>
        <begin position="704"/>
        <end position="720"/>
    </location>
</feature>
<dbReference type="PANTHER" id="PTHR10159">
    <property type="entry name" value="DUAL SPECIFICITY PROTEIN PHOSPHATASE"/>
    <property type="match status" value="1"/>
</dbReference>
<dbReference type="InterPro" id="IPR020422">
    <property type="entry name" value="TYR_PHOSPHATASE_DUAL_dom"/>
</dbReference>
<name>A0AAX4JPJ2_9TREE</name>
<dbReference type="EC" id="3.1.3.48" evidence="2"/>
<dbReference type="Gene3D" id="3.90.190.10">
    <property type="entry name" value="Protein tyrosine phosphatase superfamily"/>
    <property type="match status" value="1"/>
</dbReference>
<dbReference type="EMBL" id="CP144099">
    <property type="protein sequence ID" value="WWC87316.1"/>
    <property type="molecule type" value="Genomic_DNA"/>
</dbReference>
<dbReference type="Proteomes" id="UP001355207">
    <property type="component" value="Chromosome 2"/>
</dbReference>
<feature type="region of interest" description="Disordered" evidence="5">
    <location>
        <begin position="200"/>
        <end position="221"/>
    </location>
</feature>
<gene>
    <name evidence="7" type="ORF">L201_002205</name>
</gene>
<dbReference type="InterPro" id="IPR029021">
    <property type="entry name" value="Prot-tyrosine_phosphatase-like"/>
</dbReference>
<feature type="compositionally biased region" description="Low complexity" evidence="5">
    <location>
        <begin position="359"/>
        <end position="369"/>
    </location>
</feature>
<feature type="region of interest" description="Disordered" evidence="5">
    <location>
        <begin position="293"/>
        <end position="438"/>
    </location>
</feature>
<proteinExistence type="inferred from homology"/>
<feature type="compositionally biased region" description="Low complexity" evidence="5">
    <location>
        <begin position="399"/>
        <end position="431"/>
    </location>
</feature>
<feature type="compositionally biased region" description="Polar residues" evidence="5">
    <location>
        <begin position="373"/>
        <end position="388"/>
    </location>
</feature>
<evidence type="ECO:0000313" key="8">
    <source>
        <dbReference type="Proteomes" id="UP001355207"/>
    </source>
</evidence>
<organism evidence="7 8">
    <name type="scientific">Kwoniella dendrophila CBS 6074</name>
    <dbReference type="NCBI Taxonomy" id="1295534"/>
    <lineage>
        <taxon>Eukaryota</taxon>
        <taxon>Fungi</taxon>
        <taxon>Dikarya</taxon>
        <taxon>Basidiomycota</taxon>
        <taxon>Agaricomycotina</taxon>
        <taxon>Tremellomycetes</taxon>
        <taxon>Tremellales</taxon>
        <taxon>Cryptococcaceae</taxon>
        <taxon>Kwoniella</taxon>
    </lineage>
</organism>
<dbReference type="RefSeq" id="XP_066074079.1">
    <property type="nucleotide sequence ID" value="XM_066217982.1"/>
</dbReference>
<evidence type="ECO:0000256" key="2">
    <source>
        <dbReference type="ARBA" id="ARBA00013064"/>
    </source>
</evidence>
<reference evidence="7 8" key="1">
    <citation type="submission" date="2024-01" db="EMBL/GenBank/DDBJ databases">
        <title>Comparative genomics of Cryptococcus and Kwoniella reveals pathogenesis evolution and contrasting modes of karyotype evolution via chromosome fusion or intercentromeric recombination.</title>
        <authorList>
            <person name="Coelho M.A."/>
            <person name="David-Palma M."/>
            <person name="Shea T."/>
            <person name="Bowers K."/>
            <person name="McGinley-Smith S."/>
            <person name="Mohammad A.W."/>
            <person name="Gnirke A."/>
            <person name="Yurkov A.M."/>
            <person name="Nowrousian M."/>
            <person name="Sun S."/>
            <person name="Cuomo C.A."/>
            <person name="Heitman J."/>
        </authorList>
    </citation>
    <scope>NUCLEOTIDE SEQUENCE [LARGE SCALE GENOMIC DNA]</scope>
    <source>
        <strain evidence="7 8">CBS 6074</strain>
    </source>
</reference>
<dbReference type="AlphaFoldDB" id="A0AAX4JPJ2"/>
<feature type="compositionally biased region" description="Low complexity" evidence="5">
    <location>
        <begin position="725"/>
        <end position="735"/>
    </location>
</feature>
<feature type="region of interest" description="Disordered" evidence="5">
    <location>
        <begin position="235"/>
        <end position="256"/>
    </location>
</feature>
<dbReference type="Pfam" id="PF00782">
    <property type="entry name" value="DSPc"/>
    <property type="match status" value="1"/>
</dbReference>
<dbReference type="GO" id="GO:0005737">
    <property type="term" value="C:cytoplasm"/>
    <property type="evidence" value="ECO:0007669"/>
    <property type="project" value="TreeGrafter"/>
</dbReference>
<protein>
    <recommendedName>
        <fullName evidence="2">protein-tyrosine-phosphatase</fullName>
        <ecNumber evidence="2">3.1.3.48</ecNumber>
    </recommendedName>
</protein>
<evidence type="ECO:0000313" key="7">
    <source>
        <dbReference type="EMBL" id="WWC87316.1"/>
    </source>
</evidence>
<keyword evidence="4" id="KW-0904">Protein phosphatase</keyword>
<dbReference type="SUPFAM" id="SSF52799">
    <property type="entry name" value="(Phosphotyrosine protein) phosphatases II"/>
    <property type="match status" value="1"/>
</dbReference>
<dbReference type="InterPro" id="IPR000340">
    <property type="entry name" value="Dual-sp_phosphatase_cat-dom"/>
</dbReference>
<dbReference type="InterPro" id="IPR016130">
    <property type="entry name" value="Tyr_Pase_AS"/>
</dbReference>
<dbReference type="SMART" id="SM00195">
    <property type="entry name" value="DSPc"/>
    <property type="match status" value="1"/>
</dbReference>
<evidence type="ECO:0000256" key="4">
    <source>
        <dbReference type="ARBA" id="ARBA00022912"/>
    </source>
</evidence>
<evidence type="ECO:0000256" key="1">
    <source>
        <dbReference type="ARBA" id="ARBA00008601"/>
    </source>
</evidence>
<evidence type="ECO:0000259" key="6">
    <source>
        <dbReference type="PROSITE" id="PS50056"/>
    </source>
</evidence>
<keyword evidence="8" id="KW-1185">Reference proteome</keyword>
<accession>A0AAX4JPJ2</accession>
<dbReference type="PROSITE" id="PS50056">
    <property type="entry name" value="TYR_PHOSPHATASE_2"/>
    <property type="match status" value="1"/>
</dbReference>
<evidence type="ECO:0000256" key="3">
    <source>
        <dbReference type="ARBA" id="ARBA00022801"/>
    </source>
</evidence>
<comment type="similarity">
    <text evidence="1">Belongs to the protein-tyrosine phosphatase family. Non-receptor class dual specificity subfamily.</text>
</comment>
<sequence length="767" mass="83008">MLLVRSPLPSSTTFSPCLYLAHTTPKSSRPATPTESSIPLRSPIFLSSASLHPNTPRKRHLSITIDVQTPVDQSNNTQRPFKKFCNRSDILPVLTEDIGQNNGAEEVSKGVNNRSSDCKKGVINSLGTPLPSFTTKKLAKMDIDMGSDNGMSGGVINIQLQPFRVNPSPSLPALASRPKLGRLDTSTSLNFEPGLTISAYPSSSSINEMSTSPAKPSTSLPQVMQLKRNPKKLSLNLPSLTSSASSSPNCSTPSTVCPTPTFSNAESDSKFGTPYTPGPPKTPALAMSLGRSTFHGNRRPSLLSLITNPPGNDDQPPPTPGLGGNSLHPYATMRLKTKGRARSHTAAEVLGLPEQQDRTSSSSFGTTTFPPITESNTVTNYDQTSGGLSSLGYALPTTASPQSQSRSYDSSSPTTSTSTESDAASSSSTPSTSPPLPTAFTFAMPLNDYYQYPAQRQMEPYEDGPIQILPGIFLGTEESVFQFDSYASSGSKVRIINVAQEVDDPFDPSSSISVPGWSNMGKEKGKEKMKLTTYPTIISQDGSSSRRPEIEYCHIRWSHGELGLADLPDLANLTDILDPNPCQSNGIDQIWGFWETIKWMENGRRNGIPILIHCQCGVSRSATLAIAYTMALAAIGAMPDILGGIRSMQDAYDFVKAKSSWIGPNHSLVFQLVDFARHLTYLLSLHLSSSPDVKPIKTSFPTNRDSELSEAEWARRRKEFEESENGSCTSSSSGDGSKEVECCISPEEADEEARRLDEEMLLRKARR</sequence>
<feature type="region of interest" description="Disordered" evidence="5">
    <location>
        <begin position="696"/>
        <end position="755"/>
    </location>
</feature>
<dbReference type="GO" id="GO:0043409">
    <property type="term" value="P:negative regulation of MAPK cascade"/>
    <property type="evidence" value="ECO:0007669"/>
    <property type="project" value="TreeGrafter"/>
</dbReference>
<dbReference type="PANTHER" id="PTHR10159:SF519">
    <property type="entry name" value="DUAL SPECIFICITY PROTEIN PHOSPHATASE MPK3"/>
    <property type="match status" value="1"/>
</dbReference>
<dbReference type="GO" id="GO:0008330">
    <property type="term" value="F:protein tyrosine/threonine phosphatase activity"/>
    <property type="evidence" value="ECO:0007669"/>
    <property type="project" value="TreeGrafter"/>
</dbReference>
<keyword evidence="3" id="KW-0378">Hydrolase</keyword>
<feature type="domain" description="Tyrosine specific protein phosphatases" evidence="6">
    <location>
        <begin position="591"/>
        <end position="649"/>
    </location>
</feature>
<evidence type="ECO:0000256" key="5">
    <source>
        <dbReference type="SAM" id="MobiDB-lite"/>
    </source>
</evidence>
<dbReference type="GO" id="GO:0033550">
    <property type="term" value="F:MAP kinase tyrosine phosphatase activity"/>
    <property type="evidence" value="ECO:0007669"/>
    <property type="project" value="TreeGrafter"/>
</dbReference>
<dbReference type="GO" id="GO:0017017">
    <property type="term" value="F:MAP kinase tyrosine/serine/threonine phosphatase activity"/>
    <property type="evidence" value="ECO:0007669"/>
    <property type="project" value="TreeGrafter"/>
</dbReference>
<dbReference type="GeneID" id="91092877"/>
<dbReference type="PROSITE" id="PS00383">
    <property type="entry name" value="TYR_PHOSPHATASE_1"/>
    <property type="match status" value="1"/>
</dbReference>